<proteinExistence type="predicted"/>
<evidence type="ECO:0000313" key="3">
    <source>
        <dbReference type="Proteomes" id="UP000736672"/>
    </source>
</evidence>
<comment type="caution">
    <text evidence="2">The sequence shown here is derived from an EMBL/GenBank/DDBJ whole genome shotgun (WGS) entry which is preliminary data.</text>
</comment>
<evidence type="ECO:0000256" key="1">
    <source>
        <dbReference type="SAM" id="MobiDB-lite"/>
    </source>
</evidence>
<feature type="compositionally biased region" description="Polar residues" evidence="1">
    <location>
        <begin position="312"/>
        <end position="328"/>
    </location>
</feature>
<reference evidence="2" key="1">
    <citation type="journal article" date="2021" name="Nat. Commun.">
        <title>Genetic determinants of endophytism in the Arabidopsis root mycobiome.</title>
        <authorList>
            <person name="Mesny F."/>
            <person name="Miyauchi S."/>
            <person name="Thiergart T."/>
            <person name="Pickel B."/>
            <person name="Atanasova L."/>
            <person name="Karlsson M."/>
            <person name="Huettel B."/>
            <person name="Barry K.W."/>
            <person name="Haridas S."/>
            <person name="Chen C."/>
            <person name="Bauer D."/>
            <person name="Andreopoulos W."/>
            <person name="Pangilinan J."/>
            <person name="LaButti K."/>
            <person name="Riley R."/>
            <person name="Lipzen A."/>
            <person name="Clum A."/>
            <person name="Drula E."/>
            <person name="Henrissat B."/>
            <person name="Kohler A."/>
            <person name="Grigoriev I.V."/>
            <person name="Martin F.M."/>
            <person name="Hacquard S."/>
        </authorList>
    </citation>
    <scope>NUCLEOTIDE SEQUENCE</scope>
    <source>
        <strain evidence="2">FSSC 5 MPI-SDFR-AT-0091</strain>
    </source>
</reference>
<dbReference type="AlphaFoldDB" id="A0A9P9H0S5"/>
<feature type="non-terminal residue" evidence="2">
    <location>
        <position position="601"/>
    </location>
</feature>
<dbReference type="EMBL" id="JAGTJS010000014">
    <property type="protein sequence ID" value="KAH7248387.1"/>
    <property type="molecule type" value="Genomic_DNA"/>
</dbReference>
<gene>
    <name evidence="2" type="ORF">B0J15DRAFT_62628</name>
</gene>
<sequence length="601" mass="66872">IIVTYRRRCDCARIDKLLFIKFIVSFTLWQRLAMAEIALAVLGVVISATTAAHAIKHWSNTSRPDGLAEAEKQLKRYNTLISNKKKLEEISVENEAGVLSKLKLLVRQQKALEEKAAEPRTQVTKDDRDSLDKGAEQLLQEIRKFQKDNVPKTWFSWLGREPRLPEGDCQLPPSQERRRFCDGAILYQHGKTAIEKLTNKSLKVQQGFICTHCSLEVGDYGSFRVSNKKVLASQDLLPASHLAACPSLLERKAFYRCVVCYRQGAEVDFSCSSDLTLHMALHPDNALVLNEENGSDALERDINALLLNKNQDSSADLSHQQPPGTSTDGGKKHNDWSPTPSPDQREERHRVTVTLSTPPTSPPPPSPPTPKVMTLSPRPRGTLNNDEDARIGRSHQQPDIGKNHTDWSPTPSLDQRRELRGVLSTPPTPELMASSITPKETTAPFIHELETNKPRGPDPTLDMTELPAGPAVGPISHVARVVNETIWYEASTENPSDSHPAYAPTRPPPPPPDGLRSDPEALPNVQEASPVRPRHAQPPHQAGLDIAAHEQRGYVNPFEEPENQTSRTSRWQPTTGAEDRRYRMVSNSAPRRRPVGGRVGD</sequence>
<accession>A0A9P9H0S5</accession>
<keyword evidence="3" id="KW-1185">Reference proteome</keyword>
<name>A0A9P9H0S5_FUSSL</name>
<protein>
    <submittedName>
        <fullName evidence="2">Uncharacterized protein</fullName>
    </submittedName>
</protein>
<feature type="region of interest" description="Disordered" evidence="1">
    <location>
        <begin position="312"/>
        <end position="472"/>
    </location>
</feature>
<organism evidence="2 3">
    <name type="scientific">Fusarium solani</name>
    <name type="common">Filamentous fungus</name>
    <dbReference type="NCBI Taxonomy" id="169388"/>
    <lineage>
        <taxon>Eukaryota</taxon>
        <taxon>Fungi</taxon>
        <taxon>Dikarya</taxon>
        <taxon>Ascomycota</taxon>
        <taxon>Pezizomycotina</taxon>
        <taxon>Sordariomycetes</taxon>
        <taxon>Hypocreomycetidae</taxon>
        <taxon>Hypocreales</taxon>
        <taxon>Nectriaceae</taxon>
        <taxon>Fusarium</taxon>
        <taxon>Fusarium solani species complex</taxon>
    </lineage>
</organism>
<feature type="compositionally biased region" description="Polar residues" evidence="1">
    <location>
        <begin position="563"/>
        <end position="575"/>
    </location>
</feature>
<dbReference type="Proteomes" id="UP000736672">
    <property type="component" value="Unassembled WGS sequence"/>
</dbReference>
<feature type="region of interest" description="Disordered" evidence="1">
    <location>
        <begin position="489"/>
        <end position="601"/>
    </location>
</feature>
<feature type="compositionally biased region" description="Basic and acidic residues" evidence="1">
    <location>
        <begin position="447"/>
        <end position="456"/>
    </location>
</feature>
<dbReference type="OrthoDB" id="5090985at2759"/>
<evidence type="ECO:0000313" key="2">
    <source>
        <dbReference type="EMBL" id="KAH7248387.1"/>
    </source>
</evidence>
<feature type="compositionally biased region" description="Pro residues" evidence="1">
    <location>
        <begin position="359"/>
        <end position="370"/>
    </location>
</feature>